<reference evidence="1 2" key="1">
    <citation type="submission" date="2016-11" db="EMBL/GenBank/DDBJ databases">
        <authorList>
            <person name="Jaros S."/>
            <person name="Januszkiewicz K."/>
            <person name="Wedrychowicz H."/>
        </authorList>
    </citation>
    <scope>NUCLEOTIDE SEQUENCE [LARGE SCALE GENOMIC DNA]</scope>
    <source>
        <strain evidence="1 2">DSM 24574</strain>
    </source>
</reference>
<evidence type="ECO:0000313" key="1">
    <source>
        <dbReference type="EMBL" id="SHH93017.1"/>
    </source>
</evidence>
<evidence type="ECO:0000313" key="2">
    <source>
        <dbReference type="Proteomes" id="UP000184212"/>
    </source>
</evidence>
<dbReference type="SUPFAM" id="SSF55961">
    <property type="entry name" value="Bet v1-like"/>
    <property type="match status" value="1"/>
</dbReference>
<dbReference type="Proteomes" id="UP000184212">
    <property type="component" value="Unassembled WGS sequence"/>
</dbReference>
<dbReference type="STRING" id="947013.SAMN04488109_6182"/>
<gene>
    <name evidence="1" type="ORF">SAMN04488109_6182</name>
</gene>
<dbReference type="CDD" id="cd07818">
    <property type="entry name" value="SRPBCC_1"/>
    <property type="match status" value="1"/>
</dbReference>
<keyword evidence="2" id="KW-1185">Reference proteome</keyword>
<protein>
    <submittedName>
        <fullName evidence="1">Polyketide cyclase / dehydrase and lipid transport</fullName>
    </submittedName>
</protein>
<proteinExistence type="predicted"/>
<dbReference type="AlphaFoldDB" id="A0A1M5WZK2"/>
<accession>A0A1M5WZK2</accession>
<dbReference type="Gene3D" id="3.30.530.20">
    <property type="match status" value="1"/>
</dbReference>
<dbReference type="Pfam" id="PF10604">
    <property type="entry name" value="Polyketide_cyc2"/>
    <property type="match status" value="1"/>
</dbReference>
<sequence length="190" mass="20990">MKALKIIGIVVLAIVVIFAIAVLVQPSQAHIEKSIVINAPASSVFPEVSRFKNFTAWSPWSKMDPEVKQTFEGEEGTVGAKMMWDGPKTGKGSQEIETIEENKSVKCALRFDGYDGVFYSSFILEPEGENTKVTWTYDGANKGFGGKAMWMLMGSMMKDQYDEGLMDLKKLVEEKPKPEPVPADSTAVNQ</sequence>
<organism evidence="1 2">
    <name type="scientific">Chryseolinea serpens</name>
    <dbReference type="NCBI Taxonomy" id="947013"/>
    <lineage>
        <taxon>Bacteria</taxon>
        <taxon>Pseudomonadati</taxon>
        <taxon>Bacteroidota</taxon>
        <taxon>Cytophagia</taxon>
        <taxon>Cytophagales</taxon>
        <taxon>Fulvivirgaceae</taxon>
        <taxon>Chryseolinea</taxon>
    </lineage>
</organism>
<dbReference type="InterPro" id="IPR023393">
    <property type="entry name" value="START-like_dom_sf"/>
</dbReference>
<dbReference type="InterPro" id="IPR019587">
    <property type="entry name" value="Polyketide_cyclase/dehydratase"/>
</dbReference>
<name>A0A1M5WZK2_9BACT</name>
<dbReference type="EMBL" id="FQWQ01000005">
    <property type="protein sequence ID" value="SHH93017.1"/>
    <property type="molecule type" value="Genomic_DNA"/>
</dbReference>
<dbReference type="OrthoDB" id="9807923at2"/>
<dbReference type="RefSeq" id="WP_084138487.1">
    <property type="nucleotide sequence ID" value="NZ_FQWQ01000005.1"/>
</dbReference>